<dbReference type="EMBL" id="BAABDM010000001">
    <property type="protein sequence ID" value="GAA4086792.1"/>
    <property type="molecule type" value="Genomic_DNA"/>
</dbReference>
<comment type="caution">
    <text evidence="2">The sequence shown here is derived from an EMBL/GenBank/DDBJ whole genome shotgun (WGS) entry which is preliminary data.</text>
</comment>
<feature type="domain" description="ATPase dynein-related AAA" evidence="1">
    <location>
        <begin position="77"/>
        <end position="219"/>
    </location>
</feature>
<dbReference type="InterPro" id="IPR050764">
    <property type="entry name" value="CbbQ/NirQ/NorQ/GpvN"/>
</dbReference>
<dbReference type="Gene3D" id="3.40.50.300">
    <property type="entry name" value="P-loop containing nucleotide triphosphate hydrolases"/>
    <property type="match status" value="1"/>
</dbReference>
<organism evidence="2 3">
    <name type="scientific">Zhongshania borealis</name>
    <dbReference type="NCBI Taxonomy" id="889488"/>
    <lineage>
        <taxon>Bacteria</taxon>
        <taxon>Pseudomonadati</taxon>
        <taxon>Pseudomonadota</taxon>
        <taxon>Gammaproteobacteria</taxon>
        <taxon>Cellvibrionales</taxon>
        <taxon>Spongiibacteraceae</taxon>
        <taxon>Zhongshania</taxon>
    </lineage>
</organism>
<evidence type="ECO:0000313" key="3">
    <source>
        <dbReference type="Proteomes" id="UP001500392"/>
    </source>
</evidence>
<keyword evidence="3" id="KW-1185">Reference proteome</keyword>
<dbReference type="PANTHER" id="PTHR42759">
    <property type="entry name" value="MOXR FAMILY PROTEIN"/>
    <property type="match status" value="1"/>
</dbReference>
<sequence length="364" mass="40290">MMVEKAIQRLAAEDAYRDELVMLREWDTAAAPPGWLLSPFAVEHFILGNDKLGIESKFVAPRELLTRVIISLATNRGVMLIGEPGTAKSWLSELLACAISGHSQFTIQGGAVSHYNQLLYGWNEALLQRDGPSKEALIPGPIYRGMAAGQLVRFEELARCPAPVQDAILSILSERKLHIPELSGEDASLYARDGFNIIGTSNSLDKGVYDMSAALKRRMNFETIAAISDIQNEIDVVQREANKLIERSGIAITLDPMIIDMLVTVFHELRNGQTLNGRSTDRLASAVMSTAEAVSVAHAMGVYAHYYGDGKIRPGDMIHFLLGATLKDNLQDRRRVKHYFDTEVVSKPGSHWQELYEQSNILKA</sequence>
<dbReference type="Pfam" id="PF07728">
    <property type="entry name" value="AAA_5"/>
    <property type="match status" value="1"/>
</dbReference>
<dbReference type="PANTHER" id="PTHR42759:SF1">
    <property type="entry name" value="MAGNESIUM-CHELATASE SUBUNIT CHLD"/>
    <property type="match status" value="1"/>
</dbReference>
<evidence type="ECO:0000313" key="2">
    <source>
        <dbReference type="EMBL" id="GAA4086792.1"/>
    </source>
</evidence>
<dbReference type="InterPro" id="IPR027417">
    <property type="entry name" value="P-loop_NTPase"/>
</dbReference>
<protein>
    <submittedName>
        <fullName evidence="2">AAA family ATPase</fullName>
    </submittedName>
</protein>
<dbReference type="RefSeq" id="WP_344932432.1">
    <property type="nucleotide sequence ID" value="NZ_BAABDM010000001.1"/>
</dbReference>
<dbReference type="InterPro" id="IPR011704">
    <property type="entry name" value="ATPase_dyneun-rel_AAA"/>
</dbReference>
<proteinExistence type="predicted"/>
<name>A0ABP7WDL9_9GAMM</name>
<accession>A0ABP7WDL9</accession>
<reference evidence="3" key="1">
    <citation type="journal article" date="2019" name="Int. J. Syst. Evol. Microbiol.">
        <title>The Global Catalogue of Microorganisms (GCM) 10K type strain sequencing project: providing services to taxonomists for standard genome sequencing and annotation.</title>
        <authorList>
            <consortium name="The Broad Institute Genomics Platform"/>
            <consortium name="The Broad Institute Genome Sequencing Center for Infectious Disease"/>
            <person name="Wu L."/>
            <person name="Ma J."/>
        </authorList>
    </citation>
    <scope>NUCLEOTIDE SEQUENCE [LARGE SCALE GENOMIC DNA]</scope>
    <source>
        <strain evidence="3">JCM 17304</strain>
    </source>
</reference>
<gene>
    <name evidence="2" type="ORF">GCM10022414_06990</name>
</gene>
<evidence type="ECO:0000259" key="1">
    <source>
        <dbReference type="Pfam" id="PF07728"/>
    </source>
</evidence>
<dbReference type="SUPFAM" id="SSF52540">
    <property type="entry name" value="P-loop containing nucleoside triphosphate hydrolases"/>
    <property type="match status" value="1"/>
</dbReference>
<dbReference type="Proteomes" id="UP001500392">
    <property type="component" value="Unassembled WGS sequence"/>
</dbReference>